<reference evidence="1" key="1">
    <citation type="submission" date="2020-03" db="EMBL/GenBank/DDBJ databases">
        <title>Hybrid Assembly of Korean Phytophthora infestans isolates.</title>
        <authorList>
            <person name="Prokchorchik M."/>
            <person name="Lee Y."/>
            <person name="Seo J."/>
            <person name="Cho J.-H."/>
            <person name="Park Y.-E."/>
            <person name="Jang D.-C."/>
            <person name="Im J.-S."/>
            <person name="Choi J.-G."/>
            <person name="Park H.-J."/>
            <person name="Lee G.-B."/>
            <person name="Lee Y.-G."/>
            <person name="Hong S.-Y."/>
            <person name="Cho K."/>
            <person name="Sohn K.H."/>
        </authorList>
    </citation>
    <scope>NUCLEOTIDE SEQUENCE</scope>
    <source>
        <strain evidence="1">KR_2_A2</strain>
    </source>
</reference>
<evidence type="ECO:0000313" key="1">
    <source>
        <dbReference type="EMBL" id="KAF4136725.1"/>
    </source>
</evidence>
<name>A0A8S9U6M6_PHYIN</name>
<proteinExistence type="predicted"/>
<organism evidence="1 2">
    <name type="scientific">Phytophthora infestans</name>
    <name type="common">Potato late blight agent</name>
    <name type="synonym">Botrytis infestans</name>
    <dbReference type="NCBI Taxonomy" id="4787"/>
    <lineage>
        <taxon>Eukaryota</taxon>
        <taxon>Sar</taxon>
        <taxon>Stramenopiles</taxon>
        <taxon>Oomycota</taxon>
        <taxon>Peronosporomycetes</taxon>
        <taxon>Peronosporales</taxon>
        <taxon>Peronosporaceae</taxon>
        <taxon>Phytophthora</taxon>
    </lineage>
</organism>
<comment type="caution">
    <text evidence="1">The sequence shown here is derived from an EMBL/GenBank/DDBJ whole genome shotgun (WGS) entry which is preliminary data.</text>
</comment>
<dbReference type="EMBL" id="JAACNO010001902">
    <property type="protein sequence ID" value="KAF4136725.1"/>
    <property type="molecule type" value="Genomic_DNA"/>
</dbReference>
<accession>A0A8S9U6M6</accession>
<protein>
    <submittedName>
        <fullName evidence="1">Uncharacterized protein</fullName>
    </submittedName>
</protein>
<feature type="non-terminal residue" evidence="1">
    <location>
        <position position="1"/>
    </location>
</feature>
<evidence type="ECO:0000313" key="2">
    <source>
        <dbReference type="Proteomes" id="UP000704712"/>
    </source>
</evidence>
<gene>
    <name evidence="1" type="ORF">GN958_ATG14074</name>
</gene>
<sequence length="47" mass="5144">LGSRRNRPWDCPSGSSAAEGKVKLTQLDQTTVTPADFLCLKSREPLL</sequence>
<dbReference type="Proteomes" id="UP000704712">
    <property type="component" value="Unassembled WGS sequence"/>
</dbReference>
<dbReference type="AlphaFoldDB" id="A0A8S9U6M6"/>